<keyword evidence="6 13" id="KW-0227">DNA damage</keyword>
<evidence type="ECO:0000256" key="14">
    <source>
        <dbReference type="PIRSR" id="PIRSR000977-1"/>
    </source>
</evidence>
<dbReference type="GO" id="GO:0008310">
    <property type="term" value="F:single-stranded DNA 3'-5' DNA exonuclease activity"/>
    <property type="evidence" value="ECO:0007669"/>
    <property type="project" value="UniProtKB-EC"/>
</dbReference>
<name>D0KZN4_HALNC</name>
<dbReference type="HOGENOM" id="CLU_043508_1_1_6"/>
<comment type="subunit">
    <text evidence="12">Monomer. Interacts with ssb (via C-terminus); this interaction stimulates the exonuclease activity by recruiting the enzyme to its substrate.</text>
</comment>
<keyword evidence="4 13" id="KW-0540">Nuclease</keyword>
<evidence type="ECO:0000256" key="2">
    <source>
        <dbReference type="ARBA" id="ARBA00012108"/>
    </source>
</evidence>
<evidence type="ECO:0000313" key="19">
    <source>
        <dbReference type="Proteomes" id="UP000009102"/>
    </source>
</evidence>
<dbReference type="SUPFAM" id="SSF53098">
    <property type="entry name" value="Ribonuclease H-like"/>
    <property type="match status" value="1"/>
</dbReference>
<dbReference type="SMART" id="SM00479">
    <property type="entry name" value="EXOIII"/>
    <property type="match status" value="1"/>
</dbReference>
<dbReference type="STRING" id="555778.Hneap_1071"/>
<dbReference type="OrthoDB" id="9763470at2"/>
<evidence type="ECO:0000259" key="16">
    <source>
        <dbReference type="PROSITE" id="PS51784"/>
    </source>
</evidence>
<dbReference type="eggNOG" id="COG2925">
    <property type="taxonomic scope" value="Bacteria"/>
</dbReference>
<keyword evidence="7 13" id="KW-0378">Hydrolase</keyword>
<evidence type="ECO:0000259" key="17">
    <source>
        <dbReference type="PROSITE" id="PS51785"/>
    </source>
</evidence>
<dbReference type="InterPro" id="IPR023607">
    <property type="entry name" value="Exodeoxyribonuclease_I"/>
</dbReference>
<dbReference type="PIRSF" id="PIRSF000977">
    <property type="entry name" value="Exodeoxyribonuclease_I"/>
    <property type="match status" value="1"/>
</dbReference>
<keyword evidence="9 15" id="KW-0460">Magnesium</keyword>
<evidence type="ECO:0000256" key="10">
    <source>
        <dbReference type="ARBA" id="ARBA00023125"/>
    </source>
</evidence>
<evidence type="ECO:0000256" key="4">
    <source>
        <dbReference type="ARBA" id="ARBA00022722"/>
    </source>
</evidence>
<evidence type="ECO:0000256" key="9">
    <source>
        <dbReference type="ARBA" id="ARBA00022842"/>
    </source>
</evidence>
<dbReference type="GO" id="GO:0006281">
    <property type="term" value="P:DNA repair"/>
    <property type="evidence" value="ECO:0007669"/>
    <property type="project" value="UniProtKB-KW"/>
</dbReference>
<keyword evidence="19" id="KW-1185">Reference proteome</keyword>
<evidence type="ECO:0000256" key="12">
    <source>
        <dbReference type="ARBA" id="ARBA00046792"/>
    </source>
</evidence>
<dbReference type="RefSeq" id="WP_012823943.1">
    <property type="nucleotide sequence ID" value="NC_013422.1"/>
</dbReference>
<evidence type="ECO:0000256" key="7">
    <source>
        <dbReference type="ARBA" id="ARBA00022801"/>
    </source>
</evidence>
<evidence type="ECO:0000256" key="1">
    <source>
        <dbReference type="ARBA" id="ARBA00000563"/>
    </source>
</evidence>
<dbReference type="Pfam" id="PF26016">
    <property type="entry name" value="ExoI_C"/>
    <property type="match status" value="1"/>
</dbReference>
<dbReference type="FunFam" id="3.30.420.10:FF:000033">
    <property type="entry name" value="Exodeoxyribonuclease I"/>
    <property type="match status" value="1"/>
</dbReference>
<evidence type="ECO:0000256" key="11">
    <source>
        <dbReference type="ARBA" id="ARBA00023204"/>
    </source>
</evidence>
<protein>
    <recommendedName>
        <fullName evidence="3 13">Exodeoxyribonuclease I</fullName>
        <ecNumber evidence="2 13">3.1.11.1</ecNumber>
    </recommendedName>
</protein>
<dbReference type="Gene3D" id="3.30.420.10">
    <property type="entry name" value="Ribonuclease H-like superfamily/Ribonuclease H"/>
    <property type="match status" value="1"/>
</dbReference>
<sequence>MSFLFYDFETTGSDPRCDRPIQFAALRTNDELEPIDSPLTLYATLSPEVLPHPQAVLVTGILPQTLASSGGRPEAEFAALIHAEMMQPGTCAVGFNSLRFDAELLRFMFWRNLRDPYAHEWKSGNSRWDVLDAARAFRLLRPEGIHWPTDEQGAPTLRLEALTKVNVIAHANAHDALGDVEATLAFARLMRAQSPKLFEYLLSLRKKAVVADFVDNPERASFVHVSGRISSTLGSASVFANLGQVQGINTQRLLWDLRFDPTEVLDDDMETLAARRFLRDADAQDNQHRLPIKLLHLNRAPVVVPNAILKEGDIVERMQLDLDAVQKNTRTMAQFKREVADKLHAVLAEQMAFASQDAECALYEGFMPNVDRYALDDFNRVFDQAMAAGGSAQDEPVTEALRKLMAQSWQDARLPELVFRFVARLRPDLLNEDERTQWQSWVDSRLNAAPDQRYMGFAGFFAAIDALMADAAYRDEATLALLTQLKAWGETRIRT</sequence>
<dbReference type="Gene3D" id="1.20.1280.70">
    <property type="entry name" value="Exonuclease ExoI, domain 3"/>
    <property type="match status" value="1"/>
</dbReference>
<dbReference type="GO" id="GO:0046872">
    <property type="term" value="F:metal ion binding"/>
    <property type="evidence" value="ECO:0007669"/>
    <property type="project" value="UniProtKB-KW"/>
</dbReference>
<feature type="binding site" evidence="14">
    <location>
        <position position="158"/>
    </location>
    <ligand>
        <name>substrate</name>
    </ligand>
</feature>
<dbReference type="InterPro" id="IPR013620">
    <property type="entry name" value="Exonuc_1_SH3"/>
</dbReference>
<dbReference type="NCBIfam" id="NF008746">
    <property type="entry name" value="PRK11779.1"/>
    <property type="match status" value="1"/>
</dbReference>
<evidence type="ECO:0000256" key="15">
    <source>
        <dbReference type="PIRSR" id="PIRSR000977-2"/>
    </source>
</evidence>
<dbReference type="InterPro" id="IPR034747">
    <property type="entry name" value="EXOI_SH3"/>
</dbReference>
<keyword evidence="5 15" id="KW-0479">Metal-binding</keyword>
<dbReference type="Proteomes" id="UP000009102">
    <property type="component" value="Chromosome"/>
</dbReference>
<dbReference type="InterPro" id="IPR012337">
    <property type="entry name" value="RNaseH-like_sf"/>
</dbReference>
<dbReference type="InterPro" id="IPR013520">
    <property type="entry name" value="Ribonucl_H"/>
</dbReference>
<evidence type="ECO:0000256" key="13">
    <source>
        <dbReference type="PIRNR" id="PIRNR000977"/>
    </source>
</evidence>
<dbReference type="Pfam" id="PF00929">
    <property type="entry name" value="RNase_T"/>
    <property type="match status" value="1"/>
</dbReference>
<dbReference type="AlphaFoldDB" id="D0KZN4"/>
<gene>
    <name evidence="18" type="ordered locus">Hneap_1071</name>
</gene>
<reference evidence="18 19" key="1">
    <citation type="submission" date="2009-10" db="EMBL/GenBank/DDBJ databases">
        <title>Complete sequence of Halothiobacillus neapolitanus c2.</title>
        <authorList>
            <consortium name="US DOE Joint Genome Institute"/>
            <person name="Lucas S."/>
            <person name="Copeland A."/>
            <person name="Lapidus A."/>
            <person name="Glavina del Rio T."/>
            <person name="Tice H."/>
            <person name="Bruce D."/>
            <person name="Goodwin L."/>
            <person name="Pitluck S."/>
            <person name="Davenport K."/>
            <person name="Brettin T."/>
            <person name="Detter J.C."/>
            <person name="Han C."/>
            <person name="Tapia R."/>
            <person name="Larimer F."/>
            <person name="Land M."/>
            <person name="Hauser L."/>
            <person name="Kyrpides N."/>
            <person name="Mikhailova N."/>
            <person name="Kerfeld C."/>
            <person name="Cannon G."/>
            <person name="Heinhort S."/>
        </authorList>
    </citation>
    <scope>NUCLEOTIDE SEQUENCE [LARGE SCALE GENOMIC DNA]</scope>
    <source>
        <strain evidence="19">ATCC 23641 / c2</strain>
    </source>
</reference>
<keyword evidence="8 13" id="KW-0269">Exonuclease</keyword>
<feature type="binding site" evidence="15">
    <location>
        <position position="7"/>
    </location>
    <ligand>
        <name>Mg(2+)</name>
        <dbReference type="ChEBI" id="CHEBI:18420"/>
        <label>1</label>
    </ligand>
</feature>
<dbReference type="InterPro" id="IPR036397">
    <property type="entry name" value="RNaseH_sf"/>
</dbReference>
<feature type="binding site" evidence="15">
    <location>
        <position position="9"/>
    </location>
    <ligand>
        <name>Mg(2+)</name>
        <dbReference type="ChEBI" id="CHEBI:18420"/>
        <label>2</label>
    </ligand>
</feature>
<evidence type="ECO:0000256" key="3">
    <source>
        <dbReference type="ARBA" id="ARBA00019900"/>
    </source>
</evidence>
<dbReference type="KEGG" id="hna:Hneap_1071"/>
<organism evidence="18 19">
    <name type="scientific">Halothiobacillus neapolitanus (strain ATCC 23641 / DSM 15147 / CIP 104769 / NCIMB 8539 / c2)</name>
    <name type="common">Thiobacillus neapolitanus</name>
    <dbReference type="NCBI Taxonomy" id="555778"/>
    <lineage>
        <taxon>Bacteria</taxon>
        <taxon>Pseudomonadati</taxon>
        <taxon>Pseudomonadota</taxon>
        <taxon>Gammaproteobacteria</taxon>
        <taxon>Chromatiales</taxon>
        <taxon>Halothiobacillaceae</taxon>
        <taxon>Halothiobacillus</taxon>
    </lineage>
</organism>
<feature type="binding site" evidence="14">
    <location>
        <position position="9"/>
    </location>
    <ligand>
        <name>substrate</name>
    </ligand>
</feature>
<feature type="binding site" evidence="15">
    <location>
        <position position="179"/>
    </location>
    <ligand>
        <name>Mg(2+)</name>
        <dbReference type="ChEBI" id="CHEBI:18420"/>
        <label>2</label>
    </ligand>
</feature>
<accession>D0KZN4</accession>
<dbReference type="InterPro" id="IPR058561">
    <property type="entry name" value="Exonuc_1_C"/>
</dbReference>
<dbReference type="CDD" id="cd06138">
    <property type="entry name" value="ExoI_N"/>
    <property type="match status" value="1"/>
</dbReference>
<comment type="cofactor">
    <cofactor evidence="15">
        <name>Mg(2+)</name>
        <dbReference type="ChEBI" id="CHEBI:18420"/>
    </cofactor>
    <text evidence="15">Binds 2 Mg(2+) ions per monomer.</text>
</comment>
<comment type="catalytic activity">
    <reaction evidence="1 13">
        <text>Exonucleolytic cleavage in the 3'- to 5'-direction to yield nucleoside 5'-phosphates.</text>
        <dbReference type="EC" id="3.1.11.1"/>
    </reaction>
</comment>
<keyword evidence="10" id="KW-0238">DNA-binding</keyword>
<proteinExistence type="predicted"/>
<dbReference type="Pfam" id="PF08411">
    <property type="entry name" value="ExoI_SH3"/>
    <property type="match status" value="1"/>
</dbReference>
<feature type="domain" description="ExoI C-terminal" evidence="17">
    <location>
        <begin position="354"/>
        <end position="493"/>
    </location>
</feature>
<dbReference type="GO" id="GO:0003677">
    <property type="term" value="F:DNA binding"/>
    <property type="evidence" value="ECO:0007669"/>
    <property type="project" value="UniProtKB-KW"/>
</dbReference>
<feature type="domain" description="ExoI SH3-like" evidence="16">
    <location>
        <begin position="195"/>
        <end position="351"/>
    </location>
</feature>
<dbReference type="PROSITE" id="PS51784">
    <property type="entry name" value="EXOI_SH3"/>
    <property type="match status" value="1"/>
</dbReference>
<dbReference type="PROSITE" id="PS51785">
    <property type="entry name" value="EXOI_C"/>
    <property type="match status" value="1"/>
</dbReference>
<dbReference type="Gene3D" id="3.30.1520.20">
    <property type="entry name" value="Exonuclease ExoI, domain 2"/>
    <property type="match status" value="1"/>
</dbReference>
<dbReference type="EC" id="3.1.11.1" evidence="2 13"/>
<dbReference type="InterPro" id="IPR038649">
    <property type="entry name" value="EXOI_SH3_sf"/>
</dbReference>
<evidence type="ECO:0000313" key="18">
    <source>
        <dbReference type="EMBL" id="ACX95907.1"/>
    </source>
</evidence>
<evidence type="ECO:0000256" key="6">
    <source>
        <dbReference type="ARBA" id="ARBA00022763"/>
    </source>
</evidence>
<keyword evidence="11 13" id="KW-0234">DNA repair</keyword>
<evidence type="ECO:0000256" key="8">
    <source>
        <dbReference type="ARBA" id="ARBA00022839"/>
    </source>
</evidence>
<dbReference type="EMBL" id="CP001801">
    <property type="protein sequence ID" value="ACX95907.1"/>
    <property type="molecule type" value="Genomic_DNA"/>
</dbReference>
<evidence type="ECO:0000256" key="5">
    <source>
        <dbReference type="ARBA" id="ARBA00022723"/>
    </source>
</evidence>